<dbReference type="Pfam" id="PF09685">
    <property type="entry name" value="MamF_MmsF"/>
    <property type="match status" value="1"/>
</dbReference>
<feature type="transmembrane region" description="Helical" evidence="5">
    <location>
        <begin position="56"/>
        <end position="79"/>
    </location>
</feature>
<dbReference type="InterPro" id="IPR019109">
    <property type="entry name" value="MamF_MmsF"/>
</dbReference>
<evidence type="ECO:0000256" key="1">
    <source>
        <dbReference type="ARBA" id="ARBA00004141"/>
    </source>
</evidence>
<keyword evidence="3 5" id="KW-1133">Transmembrane helix</keyword>
<comment type="subcellular location">
    <subcellularLocation>
        <location evidence="1">Membrane</location>
        <topology evidence="1">Multi-pass membrane protein</topology>
    </subcellularLocation>
</comment>
<evidence type="ECO:0008006" key="7">
    <source>
        <dbReference type="Google" id="ProtNLM"/>
    </source>
</evidence>
<evidence type="ECO:0000256" key="4">
    <source>
        <dbReference type="ARBA" id="ARBA00023136"/>
    </source>
</evidence>
<evidence type="ECO:0000313" key="6">
    <source>
        <dbReference type="EMBL" id="GAI31174.1"/>
    </source>
</evidence>
<feature type="transmembrane region" description="Helical" evidence="5">
    <location>
        <begin position="14"/>
        <end position="35"/>
    </location>
</feature>
<dbReference type="AlphaFoldDB" id="X1PJX0"/>
<evidence type="ECO:0000256" key="2">
    <source>
        <dbReference type="ARBA" id="ARBA00022692"/>
    </source>
</evidence>
<keyword evidence="4 5" id="KW-0472">Membrane</keyword>
<proteinExistence type="predicted"/>
<name>X1PJX0_9ZZZZ</name>
<accession>X1PJX0</accession>
<keyword evidence="2 5" id="KW-0812">Transmembrane</keyword>
<evidence type="ECO:0000256" key="3">
    <source>
        <dbReference type="ARBA" id="ARBA00022989"/>
    </source>
</evidence>
<comment type="caution">
    <text evidence="6">The sequence shown here is derived from an EMBL/GenBank/DDBJ whole genome shotgun (WGS) entry which is preliminary data.</text>
</comment>
<protein>
    <recommendedName>
        <fullName evidence="7">DUF4870 domain-containing protein</fullName>
    </recommendedName>
</protein>
<dbReference type="EMBL" id="BARV01016828">
    <property type="protein sequence ID" value="GAI31174.1"/>
    <property type="molecule type" value="Genomic_DNA"/>
</dbReference>
<reference evidence="6" key="1">
    <citation type="journal article" date="2014" name="Front. Microbiol.">
        <title>High frequency of phylogenetically diverse reductive dehalogenase-homologous genes in deep subseafloor sedimentary metagenomes.</title>
        <authorList>
            <person name="Kawai M."/>
            <person name="Futagami T."/>
            <person name="Toyoda A."/>
            <person name="Takaki Y."/>
            <person name="Nishi S."/>
            <person name="Hori S."/>
            <person name="Arai W."/>
            <person name="Tsubouchi T."/>
            <person name="Morono Y."/>
            <person name="Uchiyama I."/>
            <person name="Ito T."/>
            <person name="Fujiyama A."/>
            <person name="Inagaki F."/>
            <person name="Takami H."/>
        </authorList>
    </citation>
    <scope>NUCLEOTIDE SEQUENCE</scope>
    <source>
        <strain evidence="6">Expedition CK06-06</strain>
    </source>
</reference>
<sequence>MNEEITSEEKLMSFLSHLSILIPNIGVIAPIVIWITQKDKSKFVKFHAIQAIFYQLVFFVLMMLFIFTGIILMLISMSFNIANPNAEPGTLFFISMIFMFLYFPLWFFFAIYAVVVAVKSYKGRIFRYLIIGKIIEKKVYK</sequence>
<evidence type="ECO:0000256" key="5">
    <source>
        <dbReference type="SAM" id="Phobius"/>
    </source>
</evidence>
<gene>
    <name evidence="6" type="ORF">S06H3_28791</name>
</gene>
<dbReference type="GO" id="GO:0016020">
    <property type="term" value="C:membrane"/>
    <property type="evidence" value="ECO:0007669"/>
    <property type="project" value="InterPro"/>
</dbReference>
<feature type="transmembrane region" description="Helical" evidence="5">
    <location>
        <begin position="91"/>
        <end position="118"/>
    </location>
</feature>
<organism evidence="6">
    <name type="scientific">marine sediment metagenome</name>
    <dbReference type="NCBI Taxonomy" id="412755"/>
    <lineage>
        <taxon>unclassified sequences</taxon>
        <taxon>metagenomes</taxon>
        <taxon>ecological metagenomes</taxon>
    </lineage>
</organism>
<dbReference type="GO" id="GO:0005524">
    <property type="term" value="F:ATP binding"/>
    <property type="evidence" value="ECO:0007669"/>
    <property type="project" value="InterPro"/>
</dbReference>
<dbReference type="InterPro" id="IPR036640">
    <property type="entry name" value="ABC1_TM_sf"/>
</dbReference>
<dbReference type="Gene3D" id="1.20.1560.10">
    <property type="entry name" value="ABC transporter type 1, transmembrane domain"/>
    <property type="match status" value="1"/>
</dbReference>
<dbReference type="SUPFAM" id="SSF90123">
    <property type="entry name" value="ABC transporter transmembrane region"/>
    <property type="match status" value="1"/>
</dbReference>